<organism evidence="2 3">
    <name type="scientific">Uruburuella suis</name>
    <dbReference type="NCBI Taxonomy" id="252130"/>
    <lineage>
        <taxon>Bacteria</taxon>
        <taxon>Pseudomonadati</taxon>
        <taxon>Pseudomonadota</taxon>
        <taxon>Betaproteobacteria</taxon>
        <taxon>Neisseriales</taxon>
        <taxon>Neisseriaceae</taxon>
        <taxon>Uruburuella</taxon>
    </lineage>
</organism>
<proteinExistence type="predicted"/>
<keyword evidence="1" id="KW-1133">Transmembrane helix</keyword>
<evidence type="ECO:0000313" key="2">
    <source>
        <dbReference type="EMBL" id="TCO99206.1"/>
    </source>
</evidence>
<comment type="caution">
    <text evidence="2">The sequence shown here is derived from an EMBL/GenBank/DDBJ whole genome shotgun (WGS) entry which is preliminary data.</text>
</comment>
<keyword evidence="1" id="KW-0472">Membrane</keyword>
<keyword evidence="3" id="KW-1185">Reference proteome</keyword>
<gene>
    <name evidence="2" type="ORF">EV680_14311</name>
</gene>
<reference evidence="2 3" key="1">
    <citation type="submission" date="2019-03" db="EMBL/GenBank/DDBJ databases">
        <title>Genomic Encyclopedia of Type Strains, Phase IV (KMG-IV): sequencing the most valuable type-strain genomes for metagenomic binning, comparative biology and taxonomic classification.</title>
        <authorList>
            <person name="Goeker M."/>
        </authorList>
    </citation>
    <scope>NUCLEOTIDE SEQUENCE [LARGE SCALE GENOMIC DNA]</scope>
    <source>
        <strain evidence="2 3">DSM 17474</strain>
    </source>
</reference>
<dbReference type="Proteomes" id="UP000294721">
    <property type="component" value="Unassembled WGS sequence"/>
</dbReference>
<evidence type="ECO:0000313" key="3">
    <source>
        <dbReference type="Proteomes" id="UP000294721"/>
    </source>
</evidence>
<protein>
    <submittedName>
        <fullName evidence="2">Uncharacterized protein</fullName>
    </submittedName>
</protein>
<feature type="transmembrane region" description="Helical" evidence="1">
    <location>
        <begin position="46"/>
        <end position="61"/>
    </location>
</feature>
<dbReference type="EMBL" id="SLXE01000043">
    <property type="protein sequence ID" value="TCO99206.1"/>
    <property type="molecule type" value="Genomic_DNA"/>
</dbReference>
<feature type="transmembrane region" description="Helical" evidence="1">
    <location>
        <begin position="12"/>
        <end position="34"/>
    </location>
</feature>
<accession>A0ABY2BW57</accession>
<evidence type="ECO:0000256" key="1">
    <source>
        <dbReference type="SAM" id="Phobius"/>
    </source>
</evidence>
<sequence length="65" mass="7918">MKINLDNMIKNWKVFLIIIFLCQLFMLLVFKIFGIEKFLSLTDSEWSIFFSTSGFLFYIHWKKDN</sequence>
<keyword evidence="1" id="KW-0812">Transmembrane</keyword>
<name>A0ABY2BW57_9NEIS</name>